<feature type="domain" description="HTH lysR-type" evidence="5">
    <location>
        <begin position="42"/>
        <end position="91"/>
    </location>
</feature>
<dbReference type="Pfam" id="PF03466">
    <property type="entry name" value="LysR_substrate"/>
    <property type="match status" value="1"/>
</dbReference>
<evidence type="ECO:0000313" key="6">
    <source>
        <dbReference type="EMBL" id="ALJ27948.1"/>
    </source>
</evidence>
<keyword evidence="7" id="KW-1185">Reference proteome</keyword>
<dbReference type="GO" id="GO:0043565">
    <property type="term" value="F:sequence-specific DNA binding"/>
    <property type="evidence" value="ECO:0007669"/>
    <property type="project" value="TreeGrafter"/>
</dbReference>
<name>A0A0S1AYQ6_9GAMM</name>
<evidence type="ECO:0000256" key="2">
    <source>
        <dbReference type="ARBA" id="ARBA00023015"/>
    </source>
</evidence>
<dbReference type="PANTHER" id="PTHR30537:SF1">
    <property type="entry name" value="HTH-TYPE TRANSCRIPTIONAL REGULATOR PGRR"/>
    <property type="match status" value="1"/>
</dbReference>
<dbReference type="InterPro" id="IPR058163">
    <property type="entry name" value="LysR-type_TF_proteobact-type"/>
</dbReference>
<dbReference type="Gene3D" id="3.40.190.290">
    <property type="match status" value="1"/>
</dbReference>
<dbReference type="GO" id="GO:0003700">
    <property type="term" value="F:DNA-binding transcription factor activity"/>
    <property type="evidence" value="ECO:0007669"/>
    <property type="project" value="InterPro"/>
</dbReference>
<dbReference type="SUPFAM" id="SSF53850">
    <property type="entry name" value="Periplasmic binding protein-like II"/>
    <property type="match status" value="1"/>
</dbReference>
<dbReference type="PATRIC" id="fig|128780.6.peg.1562"/>
<dbReference type="SUPFAM" id="SSF46785">
    <property type="entry name" value="Winged helix' DNA-binding domain"/>
    <property type="match status" value="1"/>
</dbReference>
<keyword evidence="3" id="KW-0238">DNA-binding</keyword>
<evidence type="ECO:0000256" key="3">
    <source>
        <dbReference type="ARBA" id="ARBA00023125"/>
    </source>
</evidence>
<dbReference type="InterPro" id="IPR036390">
    <property type="entry name" value="WH_DNA-bd_sf"/>
</dbReference>
<proteinExistence type="inferred from homology"/>
<keyword evidence="4" id="KW-0804">Transcription</keyword>
<dbReference type="FunFam" id="1.10.10.10:FF:000001">
    <property type="entry name" value="LysR family transcriptional regulator"/>
    <property type="match status" value="1"/>
</dbReference>
<dbReference type="EMBL" id="CP012900">
    <property type="protein sequence ID" value="ALJ27948.1"/>
    <property type="molecule type" value="Genomic_DNA"/>
</dbReference>
<reference evidence="6 7" key="1">
    <citation type="journal article" date="2015" name="Genome Announc.">
        <title>Complete Genome Sequencing of Stenotrophomonas acidaminiphila ZAC14D2_NAIMI4_2, a Multidrug-Resistant Strain Isolated from Sediments of a Polluted River in Mexico, Uncovers New Antibiotic Resistance Genes and a Novel Class-II Lasso Peptide Biosynthesis Gene Cluster.</title>
        <authorList>
            <person name="Vinuesa P."/>
            <person name="Ochoa-Sanchez L.E."/>
        </authorList>
    </citation>
    <scope>NUCLEOTIDE SEQUENCE [LARGE SCALE GENOMIC DNA]</scope>
    <source>
        <strain evidence="6 7">ZAC14D2_NAIMI4_2</strain>
    </source>
</reference>
<evidence type="ECO:0000256" key="4">
    <source>
        <dbReference type="ARBA" id="ARBA00023163"/>
    </source>
</evidence>
<dbReference type="InterPro" id="IPR036388">
    <property type="entry name" value="WH-like_DNA-bd_sf"/>
</dbReference>
<accession>A0A0S1AYQ6</accession>
<organism evidence="6 7">
    <name type="scientific">Stenotrophomonas acidaminiphila</name>
    <dbReference type="NCBI Taxonomy" id="128780"/>
    <lineage>
        <taxon>Bacteria</taxon>
        <taxon>Pseudomonadati</taxon>
        <taxon>Pseudomonadota</taxon>
        <taxon>Gammaproteobacteria</taxon>
        <taxon>Lysobacterales</taxon>
        <taxon>Lysobacteraceae</taxon>
        <taxon>Stenotrophomonas</taxon>
    </lineage>
</organism>
<dbReference type="Pfam" id="PF00126">
    <property type="entry name" value="HTH_1"/>
    <property type="match status" value="1"/>
</dbReference>
<dbReference type="InterPro" id="IPR000847">
    <property type="entry name" value="LysR_HTH_N"/>
</dbReference>
<dbReference type="AlphaFoldDB" id="A0A0S1AYQ6"/>
<dbReference type="CDD" id="cd08474">
    <property type="entry name" value="PBP2_CrgA_like_5"/>
    <property type="match status" value="1"/>
</dbReference>
<evidence type="ECO:0000259" key="5">
    <source>
        <dbReference type="PROSITE" id="PS50931"/>
    </source>
</evidence>
<dbReference type="KEGG" id="sacz:AOT14_15560"/>
<dbReference type="Gene3D" id="1.10.10.10">
    <property type="entry name" value="Winged helix-like DNA-binding domain superfamily/Winged helix DNA-binding domain"/>
    <property type="match status" value="1"/>
</dbReference>
<dbReference type="InterPro" id="IPR005119">
    <property type="entry name" value="LysR_subst-bd"/>
</dbReference>
<sequence>MACRHDISAIRLPEDHNIEVRRKPMFTISGVNPSLLPSLAWFALVARHGSFTKAAAEMGVSRAALSQNLKALEKQLGTRLLYRTTRDMSLTEAGQRLLDSLRPSLAAIELALRDLDEASGEPSGVLRVNTARVAARHFIEPHLPEFLARYPRIVLELTLDDGLSNILAEGCDGGIRLGESLAEHMIAVPITPPLELAVVGAPDYFRRHGSPMTPSDLVHHHCINLRYRSGGLHNWEFANPESEHEFTVEVKGRYIVNDDDGMLRAALQGVGLVQHINVAVQDAIRDGRLVRVLRDWCPAFPGFYLYAPSREQMPLKLRAFLEFLVEKRDTISLL</sequence>
<keyword evidence="2" id="KW-0805">Transcription regulation</keyword>
<evidence type="ECO:0000256" key="1">
    <source>
        <dbReference type="ARBA" id="ARBA00009437"/>
    </source>
</evidence>
<dbReference type="Proteomes" id="UP000061010">
    <property type="component" value="Chromosome"/>
</dbReference>
<evidence type="ECO:0000313" key="7">
    <source>
        <dbReference type="Proteomes" id="UP000061010"/>
    </source>
</evidence>
<protein>
    <submittedName>
        <fullName evidence="6">LysR family transcriptional regulator</fullName>
    </submittedName>
</protein>
<dbReference type="PRINTS" id="PR00039">
    <property type="entry name" value="HTHLYSR"/>
</dbReference>
<gene>
    <name evidence="6" type="ORF">AOT14_15560</name>
</gene>
<comment type="similarity">
    <text evidence="1">Belongs to the LysR transcriptional regulatory family.</text>
</comment>
<dbReference type="PROSITE" id="PS50931">
    <property type="entry name" value="HTH_LYSR"/>
    <property type="match status" value="1"/>
</dbReference>
<dbReference type="PANTHER" id="PTHR30537">
    <property type="entry name" value="HTH-TYPE TRANSCRIPTIONAL REGULATOR"/>
    <property type="match status" value="1"/>
</dbReference>
<dbReference type="GO" id="GO:0006351">
    <property type="term" value="P:DNA-templated transcription"/>
    <property type="evidence" value="ECO:0007669"/>
    <property type="project" value="TreeGrafter"/>
</dbReference>